<evidence type="ECO:0000256" key="9">
    <source>
        <dbReference type="PROSITE-ProRule" id="PRU10141"/>
    </source>
</evidence>
<keyword evidence="2" id="KW-0723">Serine/threonine-protein kinase</keyword>
<comment type="catalytic activity">
    <reaction evidence="7">
        <text>L-threonyl-[protein] + ATP = O-phospho-L-threonyl-[protein] + ADP + H(+)</text>
        <dbReference type="Rhea" id="RHEA:46608"/>
        <dbReference type="Rhea" id="RHEA-COMP:11060"/>
        <dbReference type="Rhea" id="RHEA-COMP:11605"/>
        <dbReference type="ChEBI" id="CHEBI:15378"/>
        <dbReference type="ChEBI" id="CHEBI:30013"/>
        <dbReference type="ChEBI" id="CHEBI:30616"/>
        <dbReference type="ChEBI" id="CHEBI:61977"/>
        <dbReference type="ChEBI" id="CHEBI:456216"/>
        <dbReference type="EC" id="2.7.11.1"/>
    </reaction>
</comment>
<keyword evidence="5" id="KW-0418">Kinase</keyword>
<evidence type="ECO:0000256" key="5">
    <source>
        <dbReference type="ARBA" id="ARBA00022777"/>
    </source>
</evidence>
<dbReference type="PANTHER" id="PTHR47634">
    <property type="entry name" value="PROTEIN KINASE DOMAIN-CONTAINING PROTEIN-RELATED"/>
    <property type="match status" value="1"/>
</dbReference>
<keyword evidence="13" id="KW-1185">Reference proteome</keyword>
<feature type="domain" description="Protein kinase" evidence="11">
    <location>
        <begin position="88"/>
        <end position="477"/>
    </location>
</feature>
<dbReference type="OrthoDB" id="5979581at2759"/>
<keyword evidence="6 9" id="KW-0067">ATP-binding</keyword>
<feature type="region of interest" description="Disordered" evidence="10">
    <location>
        <begin position="178"/>
        <end position="199"/>
    </location>
</feature>
<dbReference type="InterPro" id="IPR051334">
    <property type="entry name" value="SRPK"/>
</dbReference>
<keyword evidence="4 9" id="KW-0547">Nucleotide-binding</keyword>
<dbReference type="Gene3D" id="3.30.200.20">
    <property type="entry name" value="Phosphorylase Kinase, domain 1"/>
    <property type="match status" value="1"/>
</dbReference>
<dbReference type="Gene3D" id="1.10.510.10">
    <property type="entry name" value="Transferase(Phosphotransferase) domain 1"/>
    <property type="match status" value="1"/>
</dbReference>
<evidence type="ECO:0000256" key="7">
    <source>
        <dbReference type="ARBA" id="ARBA00047899"/>
    </source>
</evidence>
<evidence type="ECO:0000256" key="1">
    <source>
        <dbReference type="ARBA" id="ARBA00012513"/>
    </source>
</evidence>
<evidence type="ECO:0000259" key="11">
    <source>
        <dbReference type="PROSITE" id="PS50011"/>
    </source>
</evidence>
<keyword evidence="3" id="KW-0808">Transferase</keyword>
<organism evidence="12 13">
    <name type="scientific">Elsinoe batatas</name>
    <dbReference type="NCBI Taxonomy" id="2601811"/>
    <lineage>
        <taxon>Eukaryota</taxon>
        <taxon>Fungi</taxon>
        <taxon>Dikarya</taxon>
        <taxon>Ascomycota</taxon>
        <taxon>Pezizomycotina</taxon>
        <taxon>Dothideomycetes</taxon>
        <taxon>Dothideomycetidae</taxon>
        <taxon>Myriangiales</taxon>
        <taxon>Elsinoaceae</taxon>
        <taxon>Elsinoe</taxon>
    </lineage>
</organism>
<protein>
    <recommendedName>
        <fullName evidence="1">non-specific serine/threonine protein kinase</fullName>
        <ecNumber evidence="1">2.7.11.1</ecNumber>
    </recommendedName>
</protein>
<evidence type="ECO:0000256" key="3">
    <source>
        <dbReference type="ARBA" id="ARBA00022679"/>
    </source>
</evidence>
<dbReference type="EMBL" id="JAESVG020000009">
    <property type="protein sequence ID" value="KAG8624535.1"/>
    <property type="molecule type" value="Genomic_DNA"/>
</dbReference>
<dbReference type="GO" id="GO:0000245">
    <property type="term" value="P:spliceosomal complex assembly"/>
    <property type="evidence" value="ECO:0007669"/>
    <property type="project" value="TreeGrafter"/>
</dbReference>
<evidence type="ECO:0000313" key="12">
    <source>
        <dbReference type="EMBL" id="KAG8624535.1"/>
    </source>
</evidence>
<dbReference type="PANTHER" id="PTHR47634:SF9">
    <property type="entry name" value="PROTEIN KINASE DOMAIN-CONTAINING PROTEIN-RELATED"/>
    <property type="match status" value="1"/>
</dbReference>
<dbReference type="PROSITE" id="PS00107">
    <property type="entry name" value="PROTEIN_KINASE_ATP"/>
    <property type="match status" value="1"/>
</dbReference>
<sequence>MKRFALFHSKLAVRRRNLINTPSTGLYSLHQNLVAMSSTTPVSTSREPSLRDENWRFESTGAPCEWAEEYRPGGFHPVNLGDVFQGRYRVIRKLGDGSFSTVWLAKDTQTSKYVALKVMIAKSSSSNLELEILEHLANAAKEDERSRHVMVLLNTFIHEGPNGRHRCLVFQPMGPTASSMRDTLPVDSNKDCQSTGEEVDESSEVQRYPLWMTKRLIHDALTGLSFLHDNNVTHGDVQPGNILFPIQELDSLPEDELRQDEGQHHSTFELKRLDGLEDHWAPKKLFVKQNLTKYAQLGRDLSVKLSDLGSAFWSDQPPKETVTPIGLRAPELILGHHPITTGIDVWAIGCLIYEFLTGEALFVVASWGQDQSDLEETDDDHISQLHDILGPLPEDLKAAWPRLDRWYGPNDEPLNPFGESGDEPSIFPPLEAAFMERKGSDVSEEQADEVCKLIRSILKHNPSERPTAMEVLKHPWFKK</sequence>
<dbReference type="SUPFAM" id="SSF56112">
    <property type="entry name" value="Protein kinase-like (PK-like)"/>
    <property type="match status" value="1"/>
</dbReference>
<dbReference type="InterPro" id="IPR011009">
    <property type="entry name" value="Kinase-like_dom_sf"/>
</dbReference>
<dbReference type="InterPro" id="IPR000719">
    <property type="entry name" value="Prot_kinase_dom"/>
</dbReference>
<dbReference type="GO" id="GO:0050684">
    <property type="term" value="P:regulation of mRNA processing"/>
    <property type="evidence" value="ECO:0007669"/>
    <property type="project" value="TreeGrafter"/>
</dbReference>
<dbReference type="GO" id="GO:0004674">
    <property type="term" value="F:protein serine/threonine kinase activity"/>
    <property type="evidence" value="ECO:0007669"/>
    <property type="project" value="UniProtKB-KW"/>
</dbReference>
<gene>
    <name evidence="12" type="ORF">KVT40_007602</name>
</gene>
<feature type="binding site" evidence="9">
    <location>
        <position position="122"/>
    </location>
    <ligand>
        <name>ATP</name>
        <dbReference type="ChEBI" id="CHEBI:30616"/>
    </ligand>
</feature>
<evidence type="ECO:0000256" key="10">
    <source>
        <dbReference type="SAM" id="MobiDB-lite"/>
    </source>
</evidence>
<dbReference type="PROSITE" id="PS50011">
    <property type="entry name" value="PROTEIN_KINASE_DOM"/>
    <property type="match status" value="1"/>
</dbReference>
<comment type="catalytic activity">
    <reaction evidence="8">
        <text>L-seryl-[protein] + ATP = O-phospho-L-seryl-[protein] + ADP + H(+)</text>
        <dbReference type="Rhea" id="RHEA:17989"/>
        <dbReference type="Rhea" id="RHEA-COMP:9863"/>
        <dbReference type="Rhea" id="RHEA-COMP:11604"/>
        <dbReference type="ChEBI" id="CHEBI:15378"/>
        <dbReference type="ChEBI" id="CHEBI:29999"/>
        <dbReference type="ChEBI" id="CHEBI:30616"/>
        <dbReference type="ChEBI" id="CHEBI:83421"/>
        <dbReference type="ChEBI" id="CHEBI:456216"/>
        <dbReference type="EC" id="2.7.11.1"/>
    </reaction>
</comment>
<evidence type="ECO:0000256" key="4">
    <source>
        <dbReference type="ARBA" id="ARBA00022741"/>
    </source>
</evidence>
<reference evidence="12" key="1">
    <citation type="submission" date="2021-07" db="EMBL/GenBank/DDBJ databases">
        <title>Elsinoe batatas strain:CRI-CJ2 Genome sequencing and assembly.</title>
        <authorList>
            <person name="Huang L."/>
        </authorList>
    </citation>
    <scope>NUCLEOTIDE SEQUENCE</scope>
    <source>
        <strain evidence="12">CRI-CJ2</strain>
    </source>
</reference>
<evidence type="ECO:0000256" key="8">
    <source>
        <dbReference type="ARBA" id="ARBA00048679"/>
    </source>
</evidence>
<evidence type="ECO:0000256" key="6">
    <source>
        <dbReference type="ARBA" id="ARBA00022840"/>
    </source>
</evidence>
<name>A0A8K0KZ34_9PEZI</name>
<evidence type="ECO:0000256" key="2">
    <source>
        <dbReference type="ARBA" id="ARBA00022527"/>
    </source>
</evidence>
<proteinExistence type="predicted"/>
<dbReference type="AlphaFoldDB" id="A0A8K0KZ34"/>
<dbReference type="EC" id="2.7.11.1" evidence="1"/>
<evidence type="ECO:0000313" key="13">
    <source>
        <dbReference type="Proteomes" id="UP000809789"/>
    </source>
</evidence>
<dbReference type="SMART" id="SM00220">
    <property type="entry name" value="S_TKc"/>
    <property type="match status" value="1"/>
</dbReference>
<dbReference type="InterPro" id="IPR017441">
    <property type="entry name" value="Protein_kinase_ATP_BS"/>
</dbReference>
<accession>A0A8K0KZ34</accession>
<comment type="caution">
    <text evidence="12">The sequence shown here is derived from an EMBL/GenBank/DDBJ whole genome shotgun (WGS) entry which is preliminary data.</text>
</comment>
<dbReference type="Pfam" id="PF00069">
    <property type="entry name" value="Pkinase"/>
    <property type="match status" value="2"/>
</dbReference>
<dbReference type="GO" id="GO:0005524">
    <property type="term" value="F:ATP binding"/>
    <property type="evidence" value="ECO:0007669"/>
    <property type="project" value="UniProtKB-UniRule"/>
</dbReference>
<dbReference type="Proteomes" id="UP000809789">
    <property type="component" value="Unassembled WGS sequence"/>
</dbReference>